<dbReference type="Pfam" id="PF13472">
    <property type="entry name" value="Lipase_GDSL_2"/>
    <property type="match status" value="1"/>
</dbReference>
<organism evidence="2 3">
    <name type="scientific">Giardia muris</name>
    <dbReference type="NCBI Taxonomy" id="5742"/>
    <lineage>
        <taxon>Eukaryota</taxon>
        <taxon>Metamonada</taxon>
        <taxon>Diplomonadida</taxon>
        <taxon>Hexamitidae</taxon>
        <taxon>Giardiinae</taxon>
        <taxon>Giardia</taxon>
    </lineage>
</organism>
<dbReference type="OrthoDB" id="671439at2759"/>
<feature type="domain" description="SGNH hydrolase-type esterase" evidence="1">
    <location>
        <begin position="15"/>
        <end position="197"/>
    </location>
</feature>
<evidence type="ECO:0000259" key="1">
    <source>
        <dbReference type="Pfam" id="PF13472"/>
    </source>
</evidence>
<proteinExistence type="predicted"/>
<reference evidence="2 3" key="1">
    <citation type="submission" date="2019-05" db="EMBL/GenBank/DDBJ databases">
        <title>The compact genome of Giardia muris reveals important steps in the evolution of intestinal protozoan parasites.</title>
        <authorList>
            <person name="Xu F."/>
            <person name="Jimenez-Gonzalez A."/>
            <person name="Einarsson E."/>
            <person name="Astvaldsson A."/>
            <person name="Peirasmaki D."/>
            <person name="Eckmann L."/>
            <person name="Andersson J.O."/>
            <person name="Svard S.G."/>
            <person name="Jerlstrom-Hultqvist J."/>
        </authorList>
    </citation>
    <scope>NUCLEOTIDE SEQUENCE [LARGE SCALE GENOMIC DNA]</scope>
    <source>
        <strain evidence="2 3">Roberts-Thomson</strain>
    </source>
</reference>
<dbReference type="AlphaFoldDB" id="A0A4Z1SS86"/>
<sequence>MDSVSLLLPPPRIVCIGDSLSQYGWSVAEGGFAGLLAEAYSPRADVIGRGMSGFTSRMLLHYLQNGPIGEVLDCSRGRTRILYVTLCIGANDASIGPVNPAQYVPIEEYRENLRGIVGAITRFGIPNNRIIVIPPPPIDPNGTPFLTKAGKTTELTEQYARACLEEAEALGTRVTDIRLFRTAEDIWVDGLHLNKMGNFLMYRSIMSACGAELCPEMVPYPWPHWTDYPEKAMGQ</sequence>
<name>A0A4Z1SS86_GIAMU</name>
<dbReference type="PANTHER" id="PTHR14209:SF19">
    <property type="entry name" value="ISOAMYL ACETATE-HYDROLYZING ESTERASE 1 HOMOLOG"/>
    <property type="match status" value="1"/>
</dbReference>
<protein>
    <submittedName>
        <fullName evidence="2">Isoamyl-acetate hydrolyzing esterase-like protein</fullName>
    </submittedName>
</protein>
<dbReference type="InterPro" id="IPR045136">
    <property type="entry name" value="Iah1-like"/>
</dbReference>
<dbReference type="Proteomes" id="UP000315496">
    <property type="component" value="Chromosome 3"/>
</dbReference>
<dbReference type="PANTHER" id="PTHR14209">
    <property type="entry name" value="ISOAMYL ACETATE-HYDROLYZING ESTERASE 1"/>
    <property type="match status" value="1"/>
</dbReference>
<comment type="caution">
    <text evidence="2">The sequence shown here is derived from an EMBL/GenBank/DDBJ whole genome shotgun (WGS) entry which is preliminary data.</text>
</comment>
<dbReference type="SUPFAM" id="SSF52266">
    <property type="entry name" value="SGNH hydrolase"/>
    <property type="match status" value="1"/>
</dbReference>
<dbReference type="VEuPathDB" id="GiardiaDB:GMRT_12663"/>
<evidence type="ECO:0000313" key="2">
    <source>
        <dbReference type="EMBL" id="TNJ27855.1"/>
    </source>
</evidence>
<dbReference type="Gene3D" id="3.40.50.1110">
    <property type="entry name" value="SGNH hydrolase"/>
    <property type="match status" value="1"/>
</dbReference>
<evidence type="ECO:0000313" key="3">
    <source>
        <dbReference type="Proteomes" id="UP000315496"/>
    </source>
</evidence>
<gene>
    <name evidence="2" type="ORF">GMRT_12663</name>
</gene>
<accession>A0A4Z1SS86</accession>
<keyword evidence="3" id="KW-1185">Reference proteome</keyword>
<dbReference type="InterPro" id="IPR013830">
    <property type="entry name" value="SGNH_hydro"/>
</dbReference>
<dbReference type="InterPro" id="IPR036514">
    <property type="entry name" value="SGNH_hydro_sf"/>
</dbReference>
<dbReference type="EMBL" id="VDLU01000003">
    <property type="protein sequence ID" value="TNJ27855.1"/>
    <property type="molecule type" value="Genomic_DNA"/>
</dbReference>